<evidence type="ECO:0000256" key="9">
    <source>
        <dbReference type="ARBA" id="ARBA00022989"/>
    </source>
</evidence>
<dbReference type="PANTHER" id="PTHR15067:SF4">
    <property type="entry name" value="E3 UBIQUITIN-PROTEIN LIGASE RNF8"/>
    <property type="match status" value="1"/>
</dbReference>
<reference evidence="15" key="1">
    <citation type="submission" date="2020-12" db="EMBL/GenBank/DDBJ databases">
        <title>Metabolic potential, ecology and presence of endohyphal bacteria is reflected in genomic diversity of Mucoromycotina.</title>
        <authorList>
            <person name="Muszewska A."/>
            <person name="Okrasinska A."/>
            <person name="Steczkiewicz K."/>
            <person name="Drgas O."/>
            <person name="Orlowska M."/>
            <person name="Perlinska-Lenart U."/>
            <person name="Aleksandrzak-Piekarczyk T."/>
            <person name="Szatraj K."/>
            <person name="Zielenkiewicz U."/>
            <person name="Pilsyk S."/>
            <person name="Malc E."/>
            <person name="Mieczkowski P."/>
            <person name="Kruszewska J.S."/>
            <person name="Biernat P."/>
            <person name="Pawlowska J."/>
        </authorList>
    </citation>
    <scope>NUCLEOTIDE SEQUENCE</scope>
    <source>
        <strain evidence="15">WA0000051536</strain>
    </source>
</reference>
<dbReference type="AlphaFoldDB" id="A0A8H7UN97"/>
<evidence type="ECO:0000256" key="4">
    <source>
        <dbReference type="ARBA" id="ARBA00022692"/>
    </source>
</evidence>
<comment type="caution">
    <text evidence="15">The sequence shown here is derived from an EMBL/GenBank/DDBJ whole genome shotgun (WGS) entry which is preliminary data.</text>
</comment>
<dbReference type="GO" id="GO:0061630">
    <property type="term" value="F:ubiquitin protein ligase activity"/>
    <property type="evidence" value="ECO:0007669"/>
    <property type="project" value="TreeGrafter"/>
</dbReference>
<dbReference type="EMBL" id="JAEPRA010000002">
    <property type="protein sequence ID" value="KAG2187987.1"/>
    <property type="molecule type" value="Genomic_DNA"/>
</dbReference>
<protein>
    <recommendedName>
        <fullName evidence="14">RING-type domain-containing protein</fullName>
    </recommendedName>
</protein>
<evidence type="ECO:0000256" key="10">
    <source>
        <dbReference type="ARBA" id="ARBA00023136"/>
    </source>
</evidence>
<dbReference type="GO" id="GO:0006511">
    <property type="term" value="P:ubiquitin-dependent protein catabolic process"/>
    <property type="evidence" value="ECO:0007669"/>
    <property type="project" value="TreeGrafter"/>
</dbReference>
<comment type="pathway">
    <text evidence="2">Protein modification; protein ubiquitination.</text>
</comment>
<dbReference type="Pfam" id="PF13639">
    <property type="entry name" value="zf-RING_2"/>
    <property type="match status" value="1"/>
</dbReference>
<keyword evidence="4 13" id="KW-0812">Transmembrane</keyword>
<keyword evidence="8" id="KW-0862">Zinc</keyword>
<dbReference type="InterPro" id="IPR057992">
    <property type="entry name" value="TPR_SYVN1_N"/>
</dbReference>
<keyword evidence="5" id="KW-0479">Metal-binding</keyword>
<keyword evidence="9 13" id="KW-1133">Transmembrane helix</keyword>
<evidence type="ECO:0000256" key="2">
    <source>
        <dbReference type="ARBA" id="ARBA00004906"/>
    </source>
</evidence>
<dbReference type="Gene3D" id="3.30.40.10">
    <property type="entry name" value="Zinc/RING finger domain, C3HC4 (zinc finger)"/>
    <property type="match status" value="1"/>
</dbReference>
<dbReference type="Pfam" id="PF25563">
    <property type="entry name" value="TPR_SYVN1_N"/>
    <property type="match status" value="1"/>
</dbReference>
<feature type="transmembrane region" description="Helical" evidence="13">
    <location>
        <begin position="169"/>
        <end position="188"/>
    </location>
</feature>
<feature type="domain" description="RING-type" evidence="14">
    <location>
        <begin position="323"/>
        <end position="364"/>
    </location>
</feature>
<dbReference type="GO" id="GO:0005829">
    <property type="term" value="C:cytosol"/>
    <property type="evidence" value="ECO:0007669"/>
    <property type="project" value="TreeGrafter"/>
</dbReference>
<evidence type="ECO:0000259" key="14">
    <source>
        <dbReference type="PROSITE" id="PS50089"/>
    </source>
</evidence>
<evidence type="ECO:0000256" key="5">
    <source>
        <dbReference type="ARBA" id="ARBA00022723"/>
    </source>
</evidence>
<dbReference type="GO" id="GO:0000151">
    <property type="term" value="C:ubiquitin ligase complex"/>
    <property type="evidence" value="ECO:0007669"/>
    <property type="project" value="TreeGrafter"/>
</dbReference>
<gene>
    <name evidence="15" type="ORF">INT44_000737</name>
</gene>
<dbReference type="PANTHER" id="PTHR15067">
    <property type="entry name" value="E3 UBIQUITIN-PROTEIN LIGASE RNF8"/>
    <property type="match status" value="1"/>
</dbReference>
<dbReference type="SMART" id="SM00184">
    <property type="entry name" value="RING"/>
    <property type="match status" value="1"/>
</dbReference>
<dbReference type="InterPro" id="IPR001841">
    <property type="entry name" value="Znf_RING"/>
</dbReference>
<evidence type="ECO:0000256" key="3">
    <source>
        <dbReference type="ARBA" id="ARBA00022679"/>
    </source>
</evidence>
<dbReference type="GO" id="GO:0016567">
    <property type="term" value="P:protein ubiquitination"/>
    <property type="evidence" value="ECO:0007669"/>
    <property type="project" value="TreeGrafter"/>
</dbReference>
<proteinExistence type="predicted"/>
<feature type="transmembrane region" description="Helical" evidence="13">
    <location>
        <begin position="105"/>
        <end position="125"/>
    </location>
</feature>
<accession>A0A8H7UN97</accession>
<keyword evidence="16" id="KW-1185">Reference proteome</keyword>
<dbReference type="SUPFAM" id="SSF57850">
    <property type="entry name" value="RING/U-box"/>
    <property type="match status" value="1"/>
</dbReference>
<dbReference type="GO" id="GO:0008270">
    <property type="term" value="F:zinc ion binding"/>
    <property type="evidence" value="ECO:0007669"/>
    <property type="project" value="UniProtKB-KW"/>
</dbReference>
<evidence type="ECO:0000313" key="16">
    <source>
        <dbReference type="Proteomes" id="UP000612746"/>
    </source>
</evidence>
<keyword evidence="6 11" id="KW-0863">Zinc-finger</keyword>
<comment type="subcellular location">
    <subcellularLocation>
        <location evidence="1">Membrane</location>
        <topology evidence="1">Multi-pass membrane protein</topology>
    </subcellularLocation>
</comment>
<feature type="transmembrane region" description="Helical" evidence="13">
    <location>
        <begin position="131"/>
        <end position="148"/>
    </location>
</feature>
<evidence type="ECO:0000256" key="7">
    <source>
        <dbReference type="ARBA" id="ARBA00022786"/>
    </source>
</evidence>
<dbReference type="InterPro" id="IPR013083">
    <property type="entry name" value="Znf_RING/FYVE/PHD"/>
</dbReference>
<feature type="transmembrane region" description="Helical" evidence="13">
    <location>
        <begin position="63"/>
        <end position="84"/>
    </location>
</feature>
<evidence type="ECO:0000256" key="11">
    <source>
        <dbReference type="PROSITE-ProRule" id="PRU00175"/>
    </source>
</evidence>
<keyword evidence="3" id="KW-0808">Transferase</keyword>
<evidence type="ECO:0000256" key="12">
    <source>
        <dbReference type="SAM" id="MobiDB-lite"/>
    </source>
</evidence>
<evidence type="ECO:0000256" key="1">
    <source>
        <dbReference type="ARBA" id="ARBA00004141"/>
    </source>
</evidence>
<evidence type="ECO:0000256" key="6">
    <source>
        <dbReference type="ARBA" id="ARBA00022771"/>
    </source>
</evidence>
<organism evidence="15 16">
    <name type="scientific">Umbelopsis vinacea</name>
    <dbReference type="NCBI Taxonomy" id="44442"/>
    <lineage>
        <taxon>Eukaryota</taxon>
        <taxon>Fungi</taxon>
        <taxon>Fungi incertae sedis</taxon>
        <taxon>Mucoromycota</taxon>
        <taxon>Mucoromycotina</taxon>
        <taxon>Umbelopsidomycetes</taxon>
        <taxon>Umbelopsidales</taxon>
        <taxon>Umbelopsidaceae</taxon>
        <taxon>Umbelopsis</taxon>
    </lineage>
</organism>
<dbReference type="PROSITE" id="PS50089">
    <property type="entry name" value="ZF_RING_2"/>
    <property type="match status" value="1"/>
</dbReference>
<evidence type="ECO:0000256" key="13">
    <source>
        <dbReference type="SAM" id="Phobius"/>
    </source>
</evidence>
<keyword evidence="7" id="KW-0833">Ubl conjugation pathway</keyword>
<name>A0A8H7UN97_9FUNG</name>
<sequence>MTTVQPGSLDELEKLGRFIEILDIDAAESDGQQFAHQLADASFSNSHLQFLRAFIKYIEGEKIAVLVWVNMFYCCLVLIGKVISKAIFGRIMRLENQASLIVIHLYDNMLNFILFKVIFICTVMNPRWGQVLVLALWIGILGFLHIFCKLSRDRFDHLSVTPSVPMVGLYKIVGLLCFILISCFLWYYGCIHLFPSMLAFLTLETVPVAIDTSQLLIKYVAHIIDNLFEDQMESKGVIMYYSELTADLLILLCTILQYLQLLWMHGKSFGWTDIILLLNLRSAFKHLGRKITTHGVHWKALTTIRSSYLHATSHDLLLYGDQCAICRDKMKEAIKLPCGHCFHLSCLHSWVHHRPFQATCPTCRSTIGPSPSLDNTSAEAAVTSSIWGGKYLLALLPWNIEVSLTARNPHYDDASSVYSVDDRDENFPSGIPSGSSTPYRTASYADLHNR</sequence>
<evidence type="ECO:0000256" key="8">
    <source>
        <dbReference type="ARBA" id="ARBA00022833"/>
    </source>
</evidence>
<keyword evidence="10 13" id="KW-0472">Membrane</keyword>
<evidence type="ECO:0000313" key="15">
    <source>
        <dbReference type="EMBL" id="KAG2187987.1"/>
    </source>
</evidence>
<dbReference type="Proteomes" id="UP000612746">
    <property type="component" value="Unassembled WGS sequence"/>
</dbReference>
<feature type="region of interest" description="Disordered" evidence="12">
    <location>
        <begin position="427"/>
        <end position="450"/>
    </location>
</feature>
<dbReference type="OrthoDB" id="10251342at2759"/>